<dbReference type="GO" id="GO:0046872">
    <property type="term" value="F:metal ion binding"/>
    <property type="evidence" value="ECO:0007669"/>
    <property type="project" value="UniProtKB-KW"/>
</dbReference>
<dbReference type="Proteomes" id="UP000014629">
    <property type="component" value="Unassembled WGS sequence"/>
</dbReference>
<accession>S3ZPH7</accession>
<dbReference type="RefSeq" id="WP_016640421.1">
    <property type="nucleotide sequence ID" value="NZ_AOPZ01000078.1"/>
</dbReference>
<dbReference type="SFLD" id="SFLDS00029">
    <property type="entry name" value="Radical_SAM"/>
    <property type="match status" value="1"/>
</dbReference>
<dbReference type="PATRIC" id="fig|1286094.4.peg.2268"/>
<keyword evidence="1" id="KW-0949">S-adenosyl-L-methionine</keyword>
<dbReference type="SFLD" id="SFLDG01067">
    <property type="entry name" value="SPASM/twitch_domain_containing"/>
    <property type="match status" value="1"/>
</dbReference>
<keyword evidence="3" id="KW-0408">Iron</keyword>
<gene>
    <name evidence="7" type="ORF">STRAU_2292</name>
</gene>
<evidence type="ECO:0000313" key="7">
    <source>
        <dbReference type="EMBL" id="EPH44734.1"/>
    </source>
</evidence>
<protein>
    <submittedName>
        <fullName evidence="7">Putative Coenzyme PQQ synthesis protein E</fullName>
    </submittedName>
</protein>
<dbReference type="InterPro" id="IPR058240">
    <property type="entry name" value="rSAM_sf"/>
</dbReference>
<feature type="domain" description="Radical SAM core" evidence="6">
    <location>
        <begin position="25"/>
        <end position="259"/>
    </location>
</feature>
<dbReference type="InterPro" id="IPR007197">
    <property type="entry name" value="rSAM"/>
</dbReference>
<dbReference type="EMBL" id="AOPZ01000078">
    <property type="protein sequence ID" value="EPH44734.1"/>
    <property type="molecule type" value="Genomic_DNA"/>
</dbReference>
<dbReference type="GO" id="GO:0051536">
    <property type="term" value="F:iron-sulfur cluster binding"/>
    <property type="evidence" value="ECO:0007669"/>
    <property type="project" value="UniProtKB-KW"/>
</dbReference>
<evidence type="ECO:0000259" key="6">
    <source>
        <dbReference type="PROSITE" id="PS51918"/>
    </source>
</evidence>
<evidence type="ECO:0000256" key="4">
    <source>
        <dbReference type="ARBA" id="ARBA00023014"/>
    </source>
</evidence>
<evidence type="ECO:0000313" key="8">
    <source>
        <dbReference type="Proteomes" id="UP000014629"/>
    </source>
</evidence>
<dbReference type="PROSITE" id="PS51918">
    <property type="entry name" value="RADICAL_SAM"/>
    <property type="match status" value="1"/>
</dbReference>
<dbReference type="PANTHER" id="PTHR11228:SF7">
    <property type="entry name" value="PQQA PEPTIDE CYCLASE"/>
    <property type="match status" value="1"/>
</dbReference>
<dbReference type="AlphaFoldDB" id="S3ZPH7"/>
<evidence type="ECO:0000256" key="3">
    <source>
        <dbReference type="ARBA" id="ARBA00023004"/>
    </source>
</evidence>
<dbReference type="GO" id="GO:0003824">
    <property type="term" value="F:catalytic activity"/>
    <property type="evidence" value="ECO:0007669"/>
    <property type="project" value="InterPro"/>
</dbReference>
<dbReference type="InterPro" id="IPR050377">
    <property type="entry name" value="Radical_SAM_PqqE_MftC-like"/>
</dbReference>
<dbReference type="OrthoDB" id="9782387at2"/>
<dbReference type="SUPFAM" id="SSF102114">
    <property type="entry name" value="Radical SAM enzymes"/>
    <property type="match status" value="1"/>
</dbReference>
<sequence length="376" mass="41962">MTNAESAEKTAKAENAKSARTVDDDVNPNAVIWDVTFACPLRCYHCYTESGRRPAKNLSHEEMLKVADAIISLEPQMITLCGGEPLTIKRIIDVARHFADAGVRVFLYTSGWAMPAATVEALADVATKIVVSVDGGNAATHDRIRGRAGSFDRAADALARIDAEVGRRLAAGVPAPRFGIDYVVVRSNYQELDQVCAELAPRFPHLETVYFGAVVPTGLASRPSFVEHELLSDEQVAELIAPETRRRLQEAAPSSVTVETTENFEVQMNPDFLARTPSFRPFEIEPDGRVRGMPIYEGTVGSLLTDEPREVWRRVRERWNDPFVLECLNRIRTRADWAEAVRRLDRHFASPEDRRRIDNRPPYVPGVVDIRQRGVA</sequence>
<keyword evidence="4" id="KW-0411">Iron-sulfur</keyword>
<dbReference type="PANTHER" id="PTHR11228">
    <property type="entry name" value="RADICAL SAM DOMAIN PROTEIN"/>
    <property type="match status" value="1"/>
</dbReference>
<dbReference type="InterPro" id="IPR013785">
    <property type="entry name" value="Aldolase_TIM"/>
</dbReference>
<evidence type="ECO:0000256" key="2">
    <source>
        <dbReference type="ARBA" id="ARBA00022723"/>
    </source>
</evidence>
<evidence type="ECO:0000256" key="1">
    <source>
        <dbReference type="ARBA" id="ARBA00022691"/>
    </source>
</evidence>
<name>S3ZPH7_9ACTN</name>
<keyword evidence="2" id="KW-0479">Metal-binding</keyword>
<proteinExistence type="predicted"/>
<comment type="caution">
    <text evidence="7">The sequence shown here is derived from an EMBL/GenBank/DDBJ whole genome shotgun (WGS) entry which is preliminary data.</text>
</comment>
<keyword evidence="8" id="KW-1185">Reference proteome</keyword>
<dbReference type="CDD" id="cd01335">
    <property type="entry name" value="Radical_SAM"/>
    <property type="match status" value="1"/>
</dbReference>
<dbReference type="Pfam" id="PF04055">
    <property type="entry name" value="Radical_SAM"/>
    <property type="match status" value="1"/>
</dbReference>
<reference evidence="7 8" key="1">
    <citation type="submission" date="2013-02" db="EMBL/GenBank/DDBJ databases">
        <title>Draft Genome Sequence of Streptomyces aurantiacus, Which Produces Setomimycin.</title>
        <authorList>
            <person name="Gruening B.A."/>
            <person name="Praeg A."/>
            <person name="Erxleben A."/>
            <person name="Guenther S."/>
            <person name="Mueller M."/>
        </authorList>
    </citation>
    <scope>NUCLEOTIDE SEQUENCE [LARGE SCALE GENOMIC DNA]</scope>
    <source>
        <strain evidence="7 8">JA 4570</strain>
    </source>
</reference>
<evidence type="ECO:0000256" key="5">
    <source>
        <dbReference type="SAM" id="MobiDB-lite"/>
    </source>
</evidence>
<organism evidence="7 8">
    <name type="scientific">Streptomyces aurantiacus JA 4570</name>
    <dbReference type="NCBI Taxonomy" id="1286094"/>
    <lineage>
        <taxon>Bacteria</taxon>
        <taxon>Bacillati</taxon>
        <taxon>Actinomycetota</taxon>
        <taxon>Actinomycetes</taxon>
        <taxon>Kitasatosporales</taxon>
        <taxon>Streptomycetaceae</taxon>
        <taxon>Streptomyces</taxon>
        <taxon>Streptomyces aurantiacus group</taxon>
    </lineage>
</organism>
<dbReference type="Gene3D" id="3.20.20.70">
    <property type="entry name" value="Aldolase class I"/>
    <property type="match status" value="1"/>
</dbReference>
<feature type="region of interest" description="Disordered" evidence="5">
    <location>
        <begin position="1"/>
        <end position="20"/>
    </location>
</feature>